<accession>A5B831</accession>
<protein>
    <submittedName>
        <fullName evidence="1">Uncharacterized protein</fullName>
    </submittedName>
</protein>
<proteinExistence type="predicted"/>
<sequence length="130" mass="15107">MAEIGNVDEDDGVDEYERGNYLSNYPNSHANCVIVMSMILNVVYLSWLPRSGCCIPKTDELFRSLLTYEITMKSHQDVQDKWKKSIALKISIIDEEDDENEASEEDENFTLITRKFKEFIEFGHNKGKKF</sequence>
<dbReference type="AlphaFoldDB" id="A5B831"/>
<evidence type="ECO:0000313" key="1">
    <source>
        <dbReference type="EMBL" id="CAN72092.1"/>
    </source>
</evidence>
<reference evidence="1" key="1">
    <citation type="journal article" date="2007" name="PLoS ONE">
        <title>The first genome sequence of an elite grapevine cultivar (Pinot noir Vitis vinifera L.): coping with a highly heterozygous genome.</title>
        <authorList>
            <person name="Velasco R."/>
            <person name="Zharkikh A."/>
            <person name="Troggio M."/>
            <person name="Cartwright D.A."/>
            <person name="Cestaro A."/>
            <person name="Pruss D."/>
            <person name="Pindo M."/>
            <person name="FitzGerald L.M."/>
            <person name="Vezzulli S."/>
            <person name="Reid J."/>
            <person name="Malacarne G."/>
            <person name="Iliev D."/>
            <person name="Coppola G."/>
            <person name="Wardell B."/>
            <person name="Micheletti D."/>
            <person name="Macalma T."/>
            <person name="Facci M."/>
            <person name="Mitchell J.T."/>
            <person name="Perazzolli M."/>
            <person name="Eldredge G."/>
            <person name="Gatto P."/>
            <person name="Oyzerski R."/>
            <person name="Moretto M."/>
            <person name="Gutin N."/>
            <person name="Stefanini M."/>
            <person name="Chen Y."/>
            <person name="Segala C."/>
            <person name="Davenport C."/>
            <person name="Dematte L."/>
            <person name="Mraz A."/>
            <person name="Battilana J."/>
            <person name="Stormo K."/>
            <person name="Costa F."/>
            <person name="Tao Q."/>
            <person name="Si-Ammour A."/>
            <person name="Harkins T."/>
            <person name="Lackey A."/>
            <person name="Perbost C."/>
            <person name="Taillon B."/>
            <person name="Stella A."/>
            <person name="Solovyev V."/>
            <person name="Fawcett J.A."/>
            <person name="Sterck L."/>
            <person name="Vandepoele K."/>
            <person name="Grando S.M."/>
            <person name="Toppo S."/>
            <person name="Moser C."/>
            <person name="Lanchbury J."/>
            <person name="Bogden R."/>
            <person name="Skolnick M."/>
            <person name="Sgaramella V."/>
            <person name="Bhatnagar S.K."/>
            <person name="Fontana P."/>
            <person name="Gutin A."/>
            <person name="Van de Peer Y."/>
            <person name="Salamini F."/>
            <person name="Viola R."/>
        </authorList>
    </citation>
    <scope>NUCLEOTIDE SEQUENCE</scope>
</reference>
<dbReference type="EMBL" id="AM449969">
    <property type="protein sequence ID" value="CAN72092.1"/>
    <property type="molecule type" value="Genomic_DNA"/>
</dbReference>
<gene>
    <name evidence="1" type="ORF">VITISV_011825</name>
</gene>
<organism evidence="1">
    <name type="scientific">Vitis vinifera</name>
    <name type="common">Grape</name>
    <dbReference type="NCBI Taxonomy" id="29760"/>
    <lineage>
        <taxon>Eukaryota</taxon>
        <taxon>Viridiplantae</taxon>
        <taxon>Streptophyta</taxon>
        <taxon>Embryophyta</taxon>
        <taxon>Tracheophyta</taxon>
        <taxon>Spermatophyta</taxon>
        <taxon>Magnoliopsida</taxon>
        <taxon>eudicotyledons</taxon>
        <taxon>Gunneridae</taxon>
        <taxon>Pentapetalae</taxon>
        <taxon>rosids</taxon>
        <taxon>Vitales</taxon>
        <taxon>Vitaceae</taxon>
        <taxon>Viteae</taxon>
        <taxon>Vitis</taxon>
    </lineage>
</organism>
<name>A5B831_VITVI</name>